<evidence type="ECO:0000256" key="5">
    <source>
        <dbReference type="ARBA" id="ARBA00023235"/>
    </source>
</evidence>
<dbReference type="SUPFAM" id="SSF54534">
    <property type="entry name" value="FKBP-like"/>
    <property type="match status" value="1"/>
</dbReference>
<dbReference type="EMBL" id="CP065383">
    <property type="protein sequence ID" value="QPM69520.1"/>
    <property type="molecule type" value="Genomic_DNA"/>
</dbReference>
<accession>A0A7T1F4E3</accession>
<evidence type="ECO:0000256" key="7">
    <source>
        <dbReference type="SAM" id="MobiDB-lite"/>
    </source>
</evidence>
<dbReference type="PANTHER" id="PTHR47245:SF1">
    <property type="entry name" value="FOLDASE PROTEIN PRSA"/>
    <property type="match status" value="1"/>
</dbReference>
<protein>
    <recommendedName>
        <fullName evidence="2">peptidylprolyl isomerase</fullName>
        <ecNumber evidence="2">5.2.1.8</ecNumber>
    </recommendedName>
</protein>
<dbReference type="Gene3D" id="1.10.8.1040">
    <property type="match status" value="1"/>
</dbReference>
<comment type="catalytic activity">
    <reaction evidence="1">
        <text>[protein]-peptidylproline (omega=180) = [protein]-peptidylproline (omega=0)</text>
        <dbReference type="Rhea" id="RHEA:16237"/>
        <dbReference type="Rhea" id="RHEA-COMP:10747"/>
        <dbReference type="Rhea" id="RHEA-COMP:10748"/>
        <dbReference type="ChEBI" id="CHEBI:83833"/>
        <dbReference type="ChEBI" id="CHEBI:83834"/>
        <dbReference type="EC" id="5.2.1.8"/>
    </reaction>
</comment>
<keyword evidence="5 6" id="KW-0413">Isomerase</keyword>
<dbReference type="GO" id="GO:0003755">
    <property type="term" value="F:peptidyl-prolyl cis-trans isomerase activity"/>
    <property type="evidence" value="ECO:0007669"/>
    <property type="project" value="UniProtKB-KW"/>
</dbReference>
<feature type="region of interest" description="Disordered" evidence="7">
    <location>
        <begin position="294"/>
        <end position="322"/>
    </location>
</feature>
<dbReference type="PROSITE" id="PS50198">
    <property type="entry name" value="PPIC_PPIASE_2"/>
    <property type="match status" value="1"/>
</dbReference>
<dbReference type="InterPro" id="IPR046357">
    <property type="entry name" value="PPIase_dom_sf"/>
</dbReference>
<dbReference type="Pfam" id="PF13145">
    <property type="entry name" value="Rotamase_2"/>
    <property type="match status" value="1"/>
</dbReference>
<proteinExistence type="predicted"/>
<feature type="domain" description="PpiC" evidence="9">
    <location>
        <begin position="160"/>
        <end position="249"/>
    </location>
</feature>
<evidence type="ECO:0000256" key="6">
    <source>
        <dbReference type="PROSITE-ProRule" id="PRU00278"/>
    </source>
</evidence>
<organism evidence="10 11">
    <name type="scientific">Atribacter laminatus</name>
    <dbReference type="NCBI Taxonomy" id="2847778"/>
    <lineage>
        <taxon>Bacteria</taxon>
        <taxon>Pseudomonadati</taxon>
        <taxon>Atribacterota</taxon>
        <taxon>Atribacteria</taxon>
        <taxon>Atribacterales</taxon>
        <taxon>Atribacteraceae</taxon>
        <taxon>Atribacter</taxon>
    </lineage>
</organism>
<keyword evidence="11" id="KW-1185">Reference proteome</keyword>
<dbReference type="Proteomes" id="UP000594463">
    <property type="component" value="Chromosome"/>
</dbReference>
<evidence type="ECO:0000256" key="8">
    <source>
        <dbReference type="SAM" id="Phobius"/>
    </source>
</evidence>
<dbReference type="SUPFAM" id="SSF109998">
    <property type="entry name" value="Triger factor/SurA peptide-binding domain-like"/>
    <property type="match status" value="1"/>
</dbReference>
<dbReference type="PANTHER" id="PTHR47245">
    <property type="entry name" value="PEPTIDYLPROLYL ISOMERASE"/>
    <property type="match status" value="1"/>
</dbReference>
<dbReference type="InterPro" id="IPR027304">
    <property type="entry name" value="Trigger_fact/SurA_dom_sf"/>
</dbReference>
<feature type="transmembrane region" description="Helical" evidence="8">
    <location>
        <begin position="7"/>
        <end position="27"/>
    </location>
</feature>
<dbReference type="KEGG" id="alam:RT761_02753"/>
<keyword evidence="8" id="KW-1133">Transmembrane helix</keyword>
<name>A0A7T1F4E3_ATRLM</name>
<evidence type="ECO:0000256" key="4">
    <source>
        <dbReference type="ARBA" id="ARBA00023110"/>
    </source>
</evidence>
<keyword evidence="8" id="KW-0812">Transmembrane</keyword>
<dbReference type="Gene3D" id="3.10.50.40">
    <property type="match status" value="1"/>
</dbReference>
<reference evidence="10 11" key="1">
    <citation type="journal article" date="2021" name="Nat. Commun.">
        <title>Isolation of a member of the candidate phylum Atribacteria reveals a unique cell membrane structure.</title>
        <authorList>
            <person name="Taiki K."/>
            <person name="Nobu M.K."/>
            <person name="Kusada H."/>
            <person name="Meng X.-Y."/>
            <person name="Hosoki N."/>
            <person name="Uematsu K."/>
            <person name="Yoshioka H."/>
            <person name="Kamagata Y."/>
            <person name="Tamaki H."/>
        </authorList>
    </citation>
    <scope>NUCLEOTIDE SEQUENCE [LARGE SCALE GENOMIC DNA]</scope>
    <source>
        <strain evidence="10 11">RT761</strain>
    </source>
</reference>
<dbReference type="EC" id="5.2.1.8" evidence="2"/>
<keyword evidence="8" id="KW-0472">Membrane</keyword>
<dbReference type="Pfam" id="PF13624">
    <property type="entry name" value="SurA_N_3"/>
    <property type="match status" value="1"/>
</dbReference>
<keyword evidence="3" id="KW-0732">Signal</keyword>
<gene>
    <name evidence="10" type="ORF">RT761_02753</name>
</gene>
<evidence type="ECO:0000259" key="9">
    <source>
        <dbReference type="PROSITE" id="PS50198"/>
    </source>
</evidence>
<evidence type="ECO:0000313" key="11">
    <source>
        <dbReference type="Proteomes" id="UP000594463"/>
    </source>
</evidence>
<dbReference type="InterPro" id="IPR000297">
    <property type="entry name" value="PPIase_PpiC"/>
</dbReference>
<evidence type="ECO:0000256" key="3">
    <source>
        <dbReference type="ARBA" id="ARBA00022729"/>
    </source>
</evidence>
<dbReference type="InterPro" id="IPR050245">
    <property type="entry name" value="PrsA_foldase"/>
</dbReference>
<feature type="compositionally biased region" description="Low complexity" evidence="7">
    <location>
        <begin position="305"/>
        <end position="322"/>
    </location>
</feature>
<sequence length="322" mass="36524">MKGKYSVFIVSIIFMIGIFLFSIQSMAQDNLNTEGVVEEAQNAETPVATEQVVIAEVNGEPVYLAELKEVWDTMPENYRVQFPGGFRDLLEQWIRQVLLVQEAKKLGLADDPDVKKKIENVAQQIMIQEFVTREVIDKAVVSDEEIEKEYSSNPTLYTEAEQVKARHIMVNSMEEADAVQKELKEGKPFEQVAQEKSQSPDAQTGGEMGMIRKGDLDPEMEKILFDLAPGNVSESIETDYGIHIFLVEDHMQPRLKDLAEVKEEIRSKLLPKVQQESFEKMIEDMKNKSEIAILEENLPEDEVTEAPTTETNPETSNPQAEQ</sequence>
<keyword evidence="4 6" id="KW-0697">Rotamase</keyword>
<evidence type="ECO:0000313" key="10">
    <source>
        <dbReference type="EMBL" id="QPM69520.1"/>
    </source>
</evidence>
<evidence type="ECO:0000256" key="2">
    <source>
        <dbReference type="ARBA" id="ARBA00013194"/>
    </source>
</evidence>
<dbReference type="RefSeq" id="WP_218111996.1">
    <property type="nucleotide sequence ID" value="NZ_CP065383.1"/>
</dbReference>
<dbReference type="AlphaFoldDB" id="A0A7T1F4E3"/>
<evidence type="ECO:0000256" key="1">
    <source>
        <dbReference type="ARBA" id="ARBA00000971"/>
    </source>
</evidence>